<evidence type="ECO:0000313" key="2">
    <source>
        <dbReference type="EMBL" id="KAJ8793687.1"/>
    </source>
</evidence>
<name>A0AB34HRE3_ESCRO</name>
<accession>A0AB34HRE3</accession>
<organism evidence="2 3">
    <name type="scientific">Eschrichtius robustus</name>
    <name type="common">California gray whale</name>
    <name type="synonym">Eschrichtius gibbosus</name>
    <dbReference type="NCBI Taxonomy" id="9764"/>
    <lineage>
        <taxon>Eukaryota</taxon>
        <taxon>Metazoa</taxon>
        <taxon>Chordata</taxon>
        <taxon>Craniata</taxon>
        <taxon>Vertebrata</taxon>
        <taxon>Euteleostomi</taxon>
        <taxon>Mammalia</taxon>
        <taxon>Eutheria</taxon>
        <taxon>Laurasiatheria</taxon>
        <taxon>Artiodactyla</taxon>
        <taxon>Whippomorpha</taxon>
        <taxon>Cetacea</taxon>
        <taxon>Mysticeti</taxon>
        <taxon>Eschrichtiidae</taxon>
        <taxon>Eschrichtius</taxon>
    </lineage>
</organism>
<dbReference type="GO" id="GO:0005096">
    <property type="term" value="F:GTPase activator activity"/>
    <property type="evidence" value="ECO:0007669"/>
    <property type="project" value="TreeGrafter"/>
</dbReference>
<gene>
    <name evidence="2" type="ORF">J1605_003498</name>
</gene>
<comment type="caution">
    <text evidence="2">The sequence shown here is derived from an EMBL/GenBank/DDBJ whole genome shotgun (WGS) entry which is preliminary data.</text>
</comment>
<dbReference type="EMBL" id="JAIQCJ010000944">
    <property type="protein sequence ID" value="KAJ8793687.1"/>
    <property type="molecule type" value="Genomic_DNA"/>
</dbReference>
<dbReference type="PANTHER" id="PTHR31441">
    <property type="entry name" value="FOLLICULIN FAMILY MEMBER"/>
    <property type="match status" value="1"/>
</dbReference>
<dbReference type="GO" id="GO:0005829">
    <property type="term" value="C:cytosol"/>
    <property type="evidence" value="ECO:0007669"/>
    <property type="project" value="TreeGrafter"/>
</dbReference>
<dbReference type="GO" id="GO:0000122">
    <property type="term" value="P:negative regulation of transcription by RNA polymerase II"/>
    <property type="evidence" value="ECO:0007669"/>
    <property type="project" value="TreeGrafter"/>
</dbReference>
<reference evidence="2 3" key="1">
    <citation type="submission" date="2022-11" db="EMBL/GenBank/DDBJ databases">
        <title>Whole genome sequence of Eschrichtius robustus ER-17-0199.</title>
        <authorList>
            <person name="Bruniche-Olsen A."/>
            <person name="Black A.N."/>
            <person name="Fields C.J."/>
            <person name="Walden K."/>
            <person name="Dewoody J.A."/>
        </authorList>
    </citation>
    <scope>NUCLEOTIDE SEQUENCE [LARGE SCALE GENOMIC DNA]</scope>
    <source>
        <strain evidence="2">ER-17-0199</strain>
        <tissue evidence="2">Blubber</tissue>
    </source>
</reference>
<protein>
    <submittedName>
        <fullName evidence="2">Uncharacterized protein</fullName>
    </submittedName>
</protein>
<feature type="region of interest" description="Disordered" evidence="1">
    <location>
        <begin position="1"/>
        <end position="63"/>
    </location>
</feature>
<dbReference type="AlphaFoldDB" id="A0AB34HRE3"/>
<keyword evidence="3" id="KW-1185">Reference proteome</keyword>
<proteinExistence type="predicted"/>
<dbReference type="GO" id="GO:1904263">
    <property type="term" value="P:positive regulation of TORC1 signaling"/>
    <property type="evidence" value="ECO:0007669"/>
    <property type="project" value="TreeGrafter"/>
</dbReference>
<sequence>MTADIGWWQSEQAGREVAPSAAASGRPFEGPWRDPPGPVVEDAAPRDRSADSPPPPPPPPPPCVFTLSAALPPSSGFSIPSSSADIQTPSRPLLSPRGALCSFGCHLGALSSETTSHLLRCFSALDPCPCVPNAVTAREEAVCHASLPAWKQAWPSFQGTMNAIVALCHFCELHGPRTLFCTEVLHAPLPQGAGSGDGPGRGEQAEEEEGGIQMSSRVRAHSPAEGASAESSSPGPKKSDMCEASVSWGVGARA</sequence>
<feature type="region of interest" description="Disordered" evidence="1">
    <location>
        <begin position="191"/>
        <end position="254"/>
    </location>
</feature>
<dbReference type="InterPro" id="IPR021713">
    <property type="entry name" value="Folliculin"/>
</dbReference>
<dbReference type="PANTHER" id="PTHR31441:SF2">
    <property type="entry name" value="FOLLICULIN"/>
    <property type="match status" value="1"/>
</dbReference>
<evidence type="ECO:0000313" key="3">
    <source>
        <dbReference type="Proteomes" id="UP001159641"/>
    </source>
</evidence>
<feature type="compositionally biased region" description="Pro residues" evidence="1">
    <location>
        <begin position="52"/>
        <end position="63"/>
    </location>
</feature>
<feature type="compositionally biased region" description="Low complexity" evidence="1">
    <location>
        <begin position="223"/>
        <end position="236"/>
    </location>
</feature>
<evidence type="ECO:0000256" key="1">
    <source>
        <dbReference type="SAM" id="MobiDB-lite"/>
    </source>
</evidence>
<dbReference type="GO" id="GO:0030511">
    <property type="term" value="P:positive regulation of transforming growth factor beta receptor signaling pathway"/>
    <property type="evidence" value="ECO:0007669"/>
    <property type="project" value="TreeGrafter"/>
</dbReference>
<dbReference type="Proteomes" id="UP001159641">
    <property type="component" value="Unassembled WGS sequence"/>
</dbReference>